<evidence type="ECO:0000256" key="3">
    <source>
        <dbReference type="ARBA" id="ARBA00017206"/>
    </source>
</evidence>
<dbReference type="PANTHER" id="PTHR13376">
    <property type="entry name" value="INTRAFLAGELLAR TRANSPORT PROTEIN 46 HOMOLOG"/>
    <property type="match status" value="1"/>
</dbReference>
<organism evidence="9 10">
    <name type="scientific">Macrostomum lignano</name>
    <dbReference type="NCBI Taxonomy" id="282301"/>
    <lineage>
        <taxon>Eukaryota</taxon>
        <taxon>Metazoa</taxon>
        <taxon>Spiralia</taxon>
        <taxon>Lophotrochozoa</taxon>
        <taxon>Platyhelminthes</taxon>
        <taxon>Rhabditophora</taxon>
        <taxon>Macrostomorpha</taxon>
        <taxon>Macrostomida</taxon>
        <taxon>Macrostomidae</taxon>
        <taxon>Macrostomum</taxon>
    </lineage>
</organism>
<dbReference type="GO" id="GO:0042073">
    <property type="term" value="P:intraciliary transport"/>
    <property type="evidence" value="ECO:0007669"/>
    <property type="project" value="InterPro"/>
</dbReference>
<evidence type="ECO:0000313" key="10">
    <source>
        <dbReference type="Proteomes" id="UP000215902"/>
    </source>
</evidence>
<evidence type="ECO:0000256" key="6">
    <source>
        <dbReference type="ARBA" id="ARBA00023212"/>
    </source>
</evidence>
<gene>
    <name evidence="9" type="ORF">BOX15_Mlig020277g1</name>
</gene>
<keyword evidence="5" id="KW-0969">Cilium</keyword>
<feature type="region of interest" description="Disordered" evidence="8">
    <location>
        <begin position="347"/>
        <end position="369"/>
    </location>
</feature>
<comment type="caution">
    <text evidence="9">The sequence shown here is derived from an EMBL/GenBank/DDBJ whole genome shotgun (WGS) entry which is preliminary data.</text>
</comment>
<evidence type="ECO:0000256" key="1">
    <source>
        <dbReference type="ARBA" id="ARBA00004120"/>
    </source>
</evidence>
<dbReference type="OrthoDB" id="2119217at2759"/>
<dbReference type="GO" id="GO:0030992">
    <property type="term" value="C:intraciliary transport particle B"/>
    <property type="evidence" value="ECO:0007669"/>
    <property type="project" value="TreeGrafter"/>
</dbReference>
<sequence>AEIFLCACMDSDEERQGANKSIFHNQPFDESLQVSDPEDIDSTYEPTPRIGGVGPGRTPDSRQQQQQQQHLRPGSEDSGSGRSQRMQQQPQQQPRAPARSPTEEEDDESGSESGEESEEDDTQPIEGAYNPEDYRDVSASHPEFAELFDYIKRYTPQHIELDHRLKPFIPDFIPAVGDIDAFIKVPRPDSKPDQLGLRMLDEPCASQSDPTVLDLQLRAVGKLLVSKKTQVSRVENAERNPHAIEKWISSISELHKHKQPPTVNYTKPMPDIEQLMSEWPPEIEELLKEVGLPTSDLECDLPAFCDIVCGLLDIPVYKSRVQSLHVLFTLYSTFANSQHFRSLAEGNRLDNRLKQQPQQRENSDYDGFN</sequence>
<comment type="subcellular location">
    <subcellularLocation>
        <location evidence="1">Cytoplasm</location>
        <location evidence="1">Cytoskeleton</location>
        <location evidence="1">Cilium basal body</location>
    </subcellularLocation>
</comment>
<name>A0A267EQJ0_9PLAT</name>
<keyword evidence="4" id="KW-0963">Cytoplasm</keyword>
<evidence type="ECO:0000256" key="2">
    <source>
        <dbReference type="ARBA" id="ARBA00007700"/>
    </source>
</evidence>
<comment type="similarity">
    <text evidence="2">Belongs to the IFT46 family.</text>
</comment>
<reference evidence="9 10" key="1">
    <citation type="submission" date="2017-06" db="EMBL/GenBank/DDBJ databases">
        <title>A platform for efficient transgenesis in Macrostomum lignano, a flatworm model organism for stem cell research.</title>
        <authorList>
            <person name="Berezikov E."/>
        </authorList>
    </citation>
    <scope>NUCLEOTIDE SEQUENCE [LARGE SCALE GENOMIC DNA]</scope>
    <source>
        <strain evidence="9">DV1</strain>
        <tissue evidence="9">Whole organism</tissue>
    </source>
</reference>
<dbReference type="InterPro" id="IPR022088">
    <property type="entry name" value="Intraflagellar_transp_cmplxB"/>
</dbReference>
<dbReference type="AlphaFoldDB" id="A0A267EQJ0"/>
<feature type="compositionally biased region" description="Acidic residues" evidence="8">
    <location>
        <begin position="103"/>
        <end position="123"/>
    </location>
</feature>
<evidence type="ECO:0000256" key="5">
    <source>
        <dbReference type="ARBA" id="ARBA00023069"/>
    </source>
</evidence>
<evidence type="ECO:0000256" key="8">
    <source>
        <dbReference type="SAM" id="MobiDB-lite"/>
    </source>
</evidence>
<protein>
    <recommendedName>
        <fullName evidence="3">Intraflagellar transport protein 46 homolog</fullName>
    </recommendedName>
</protein>
<keyword evidence="10" id="KW-1185">Reference proteome</keyword>
<dbReference type="GO" id="GO:0031514">
    <property type="term" value="C:motile cilium"/>
    <property type="evidence" value="ECO:0007669"/>
    <property type="project" value="TreeGrafter"/>
</dbReference>
<feature type="compositionally biased region" description="Low complexity" evidence="8">
    <location>
        <begin position="78"/>
        <end position="100"/>
    </location>
</feature>
<feature type="non-terminal residue" evidence="9">
    <location>
        <position position="1"/>
    </location>
</feature>
<evidence type="ECO:0000313" key="9">
    <source>
        <dbReference type="EMBL" id="PAA63147.1"/>
    </source>
</evidence>
<dbReference type="PANTHER" id="PTHR13376:SF0">
    <property type="entry name" value="INTRAFLAGELLAR TRANSPORT PROTEIN 46 HOMOLOG"/>
    <property type="match status" value="1"/>
</dbReference>
<evidence type="ECO:0000256" key="4">
    <source>
        <dbReference type="ARBA" id="ARBA00022490"/>
    </source>
</evidence>
<dbReference type="Pfam" id="PF12317">
    <property type="entry name" value="IFT46_B_C"/>
    <property type="match status" value="1"/>
</dbReference>
<dbReference type="STRING" id="282301.A0A267EQJ0"/>
<feature type="region of interest" description="Disordered" evidence="8">
    <location>
        <begin position="9"/>
        <end position="135"/>
    </location>
</feature>
<proteinExistence type="inferred from homology"/>
<accession>A0A267EQJ0</accession>
<dbReference type="Proteomes" id="UP000215902">
    <property type="component" value="Unassembled WGS sequence"/>
</dbReference>
<evidence type="ECO:0000256" key="7">
    <source>
        <dbReference type="ARBA" id="ARBA00023273"/>
    </source>
</evidence>
<dbReference type="EMBL" id="NIVC01001867">
    <property type="protein sequence ID" value="PAA63147.1"/>
    <property type="molecule type" value="Genomic_DNA"/>
</dbReference>
<dbReference type="GO" id="GO:0060271">
    <property type="term" value="P:cilium assembly"/>
    <property type="evidence" value="ECO:0007669"/>
    <property type="project" value="TreeGrafter"/>
</dbReference>
<dbReference type="GO" id="GO:0005815">
    <property type="term" value="C:microtubule organizing center"/>
    <property type="evidence" value="ECO:0007669"/>
    <property type="project" value="TreeGrafter"/>
</dbReference>
<keyword evidence="6" id="KW-0206">Cytoskeleton</keyword>
<keyword evidence="7" id="KW-0966">Cell projection</keyword>